<dbReference type="GO" id="GO:0061630">
    <property type="term" value="F:ubiquitin protein ligase activity"/>
    <property type="evidence" value="ECO:0007669"/>
    <property type="project" value="TreeGrafter"/>
</dbReference>
<dbReference type="InterPro" id="IPR013083">
    <property type="entry name" value="Znf_RING/FYVE/PHD"/>
</dbReference>
<protein>
    <recommendedName>
        <fullName evidence="9">RING-type domain-containing protein</fullName>
    </recommendedName>
</protein>
<dbReference type="SUPFAM" id="SSF57850">
    <property type="entry name" value="RING/U-box"/>
    <property type="match status" value="1"/>
</dbReference>
<dbReference type="InterPro" id="IPR001841">
    <property type="entry name" value="Znf_RING"/>
</dbReference>
<evidence type="ECO:0000256" key="4">
    <source>
        <dbReference type="PROSITE-ProRule" id="PRU00024"/>
    </source>
</evidence>
<dbReference type="PROSITE" id="PS50089">
    <property type="entry name" value="ZF_RING_2"/>
    <property type="match status" value="1"/>
</dbReference>
<keyword evidence="2 4" id="KW-0863">Zinc-finger</keyword>
<feature type="domain" description="B box-type" evidence="6">
    <location>
        <begin position="82"/>
        <end position="123"/>
    </location>
</feature>
<evidence type="ECO:0000256" key="3">
    <source>
        <dbReference type="ARBA" id="ARBA00022833"/>
    </source>
</evidence>
<proteinExistence type="predicted"/>
<dbReference type="EMBL" id="PZQS01000002">
    <property type="protein sequence ID" value="PVD36469.1"/>
    <property type="molecule type" value="Genomic_DNA"/>
</dbReference>
<keyword evidence="3" id="KW-0862">Zinc</keyword>
<feature type="domain" description="RING-type" evidence="5">
    <location>
        <begin position="10"/>
        <end position="51"/>
    </location>
</feature>
<evidence type="ECO:0000313" key="7">
    <source>
        <dbReference type="EMBL" id="PVD36469.1"/>
    </source>
</evidence>
<dbReference type="Gene3D" id="3.30.160.60">
    <property type="entry name" value="Classic Zinc Finger"/>
    <property type="match status" value="1"/>
</dbReference>
<dbReference type="OrthoDB" id="6215286at2759"/>
<dbReference type="SMART" id="SM00184">
    <property type="entry name" value="RING"/>
    <property type="match status" value="1"/>
</dbReference>
<keyword evidence="1" id="KW-0479">Metal-binding</keyword>
<evidence type="ECO:0000259" key="6">
    <source>
        <dbReference type="PROSITE" id="PS50119"/>
    </source>
</evidence>
<dbReference type="SUPFAM" id="SSF57845">
    <property type="entry name" value="B-box zinc-binding domain"/>
    <property type="match status" value="1"/>
</dbReference>
<dbReference type="InterPro" id="IPR017907">
    <property type="entry name" value="Znf_RING_CS"/>
</dbReference>
<organism evidence="7 8">
    <name type="scientific">Pomacea canaliculata</name>
    <name type="common">Golden apple snail</name>
    <dbReference type="NCBI Taxonomy" id="400727"/>
    <lineage>
        <taxon>Eukaryota</taxon>
        <taxon>Metazoa</taxon>
        <taxon>Spiralia</taxon>
        <taxon>Lophotrochozoa</taxon>
        <taxon>Mollusca</taxon>
        <taxon>Gastropoda</taxon>
        <taxon>Caenogastropoda</taxon>
        <taxon>Architaenioglossa</taxon>
        <taxon>Ampullarioidea</taxon>
        <taxon>Ampullariidae</taxon>
        <taxon>Pomacea</taxon>
    </lineage>
</organism>
<dbReference type="InterPro" id="IPR027370">
    <property type="entry name" value="Znf-RING_euk"/>
</dbReference>
<dbReference type="PANTHER" id="PTHR25462">
    <property type="entry name" value="BONUS, ISOFORM C-RELATED"/>
    <property type="match status" value="1"/>
</dbReference>
<evidence type="ECO:0008006" key="9">
    <source>
        <dbReference type="Google" id="ProtNLM"/>
    </source>
</evidence>
<dbReference type="PROSITE" id="PS50119">
    <property type="entry name" value="ZF_BBOX"/>
    <property type="match status" value="1"/>
</dbReference>
<keyword evidence="8" id="KW-1185">Reference proteome</keyword>
<dbReference type="GO" id="GO:0008270">
    <property type="term" value="F:zinc ion binding"/>
    <property type="evidence" value="ECO:0007669"/>
    <property type="project" value="UniProtKB-KW"/>
</dbReference>
<sequence>MAATQDIMTCAVCTEVYTSPRFLPCYHTFCLECLEELAKRHGDTIPCPTCRAPATVPPGGVCDLQVNFYFTEEALEQARSEESQSMCSVHTKECVVLFCTQCHQAICTRCKLTKHEGHVTEDLSDAVARCKKTIEHELARLDASFADEKKPTVNFKKIEKHLEENQIALTKQVGEI</sequence>
<accession>A0A2T7PSS4</accession>
<dbReference type="PROSITE" id="PS00518">
    <property type="entry name" value="ZF_RING_1"/>
    <property type="match status" value="1"/>
</dbReference>
<dbReference type="Proteomes" id="UP000245119">
    <property type="component" value="Linkage Group LG2"/>
</dbReference>
<evidence type="ECO:0000256" key="2">
    <source>
        <dbReference type="ARBA" id="ARBA00022771"/>
    </source>
</evidence>
<gene>
    <name evidence="7" type="ORF">C0Q70_03453</name>
</gene>
<reference evidence="7 8" key="1">
    <citation type="submission" date="2018-04" db="EMBL/GenBank/DDBJ databases">
        <title>The genome of golden apple snail Pomacea canaliculata provides insight into stress tolerance and invasive adaptation.</title>
        <authorList>
            <person name="Liu C."/>
            <person name="Liu B."/>
            <person name="Ren Y."/>
            <person name="Zhang Y."/>
            <person name="Wang H."/>
            <person name="Li S."/>
            <person name="Jiang F."/>
            <person name="Yin L."/>
            <person name="Zhang G."/>
            <person name="Qian W."/>
            <person name="Fan W."/>
        </authorList>
    </citation>
    <scope>NUCLEOTIDE SEQUENCE [LARGE SCALE GENOMIC DNA]</scope>
    <source>
        <strain evidence="7">SZHN2017</strain>
        <tissue evidence="7">Muscle</tissue>
    </source>
</reference>
<evidence type="ECO:0000256" key="1">
    <source>
        <dbReference type="ARBA" id="ARBA00022723"/>
    </source>
</evidence>
<dbReference type="Pfam" id="PF13445">
    <property type="entry name" value="zf-RING_UBOX"/>
    <property type="match status" value="1"/>
</dbReference>
<dbReference type="InterPro" id="IPR047153">
    <property type="entry name" value="TRIM45/56/19-like"/>
</dbReference>
<dbReference type="InterPro" id="IPR000315">
    <property type="entry name" value="Znf_B-box"/>
</dbReference>
<evidence type="ECO:0000259" key="5">
    <source>
        <dbReference type="PROSITE" id="PS50089"/>
    </source>
</evidence>
<dbReference type="AlphaFoldDB" id="A0A2T7PSS4"/>
<dbReference type="Pfam" id="PF00643">
    <property type="entry name" value="zf-B_box"/>
    <property type="match status" value="1"/>
</dbReference>
<dbReference type="PANTHER" id="PTHR25462:SF291">
    <property type="entry name" value="E3 UBIQUITIN-PROTEIN LIGASE TRIM45"/>
    <property type="match status" value="1"/>
</dbReference>
<comment type="caution">
    <text evidence="7">The sequence shown here is derived from an EMBL/GenBank/DDBJ whole genome shotgun (WGS) entry which is preliminary data.</text>
</comment>
<name>A0A2T7PSS4_POMCA</name>
<dbReference type="Gene3D" id="3.30.40.10">
    <property type="entry name" value="Zinc/RING finger domain, C3HC4 (zinc finger)"/>
    <property type="match status" value="1"/>
</dbReference>
<evidence type="ECO:0000313" key="8">
    <source>
        <dbReference type="Proteomes" id="UP000245119"/>
    </source>
</evidence>